<comment type="caution">
    <text evidence="2">The sequence shown here is derived from an EMBL/GenBank/DDBJ whole genome shotgun (WGS) entry which is preliminary data.</text>
</comment>
<name>A0AAE0L6C8_9CHLO</name>
<dbReference type="AlphaFoldDB" id="A0AAE0L6C8"/>
<sequence>MGSRAEPQKVTANQELQQELADLKAKLEIAELKRRLQEVSQPEPAPPVAATAVPAESAATVASEPATAGRGIGVEMPVAYHGNPLLPQRPAGNNPQVLFAPQGLGLAPQYGNPFGCQAAAWGGA</sequence>
<feature type="compositionally biased region" description="Low complexity" evidence="1">
    <location>
        <begin position="48"/>
        <end position="66"/>
    </location>
</feature>
<keyword evidence="3" id="KW-1185">Reference proteome</keyword>
<dbReference type="Proteomes" id="UP001190700">
    <property type="component" value="Unassembled WGS sequence"/>
</dbReference>
<proteinExistence type="predicted"/>
<accession>A0AAE0L6C8</accession>
<reference evidence="2 3" key="1">
    <citation type="journal article" date="2015" name="Genome Biol. Evol.">
        <title>Comparative Genomics of a Bacterivorous Green Alga Reveals Evolutionary Causalities and Consequences of Phago-Mixotrophic Mode of Nutrition.</title>
        <authorList>
            <person name="Burns J.A."/>
            <person name="Paasch A."/>
            <person name="Narechania A."/>
            <person name="Kim E."/>
        </authorList>
    </citation>
    <scope>NUCLEOTIDE SEQUENCE [LARGE SCALE GENOMIC DNA]</scope>
    <source>
        <strain evidence="2 3">PLY_AMNH</strain>
    </source>
</reference>
<evidence type="ECO:0000256" key="1">
    <source>
        <dbReference type="SAM" id="MobiDB-lite"/>
    </source>
</evidence>
<evidence type="ECO:0000313" key="3">
    <source>
        <dbReference type="Proteomes" id="UP001190700"/>
    </source>
</evidence>
<protein>
    <submittedName>
        <fullName evidence="2">Uncharacterized protein</fullName>
    </submittedName>
</protein>
<organism evidence="2 3">
    <name type="scientific">Cymbomonas tetramitiformis</name>
    <dbReference type="NCBI Taxonomy" id="36881"/>
    <lineage>
        <taxon>Eukaryota</taxon>
        <taxon>Viridiplantae</taxon>
        <taxon>Chlorophyta</taxon>
        <taxon>Pyramimonadophyceae</taxon>
        <taxon>Pyramimonadales</taxon>
        <taxon>Pyramimonadaceae</taxon>
        <taxon>Cymbomonas</taxon>
    </lineage>
</organism>
<feature type="region of interest" description="Disordered" evidence="1">
    <location>
        <begin position="36"/>
        <end position="66"/>
    </location>
</feature>
<evidence type="ECO:0000313" key="2">
    <source>
        <dbReference type="EMBL" id="KAK3273512.1"/>
    </source>
</evidence>
<gene>
    <name evidence="2" type="ORF">CYMTET_18254</name>
</gene>
<dbReference type="EMBL" id="LGRX02008438">
    <property type="protein sequence ID" value="KAK3273512.1"/>
    <property type="molecule type" value="Genomic_DNA"/>
</dbReference>